<dbReference type="EMBL" id="OV121133">
    <property type="protein sequence ID" value="CAH0551133.1"/>
    <property type="molecule type" value="Genomic_DNA"/>
</dbReference>
<dbReference type="Proteomes" id="UP001154078">
    <property type="component" value="Chromosome 2"/>
</dbReference>
<dbReference type="OrthoDB" id="8063408at2759"/>
<name>A0A9P0FEJ8_BRAAE</name>
<organism evidence="1 2">
    <name type="scientific">Brassicogethes aeneus</name>
    <name type="common">Rape pollen beetle</name>
    <name type="synonym">Meligethes aeneus</name>
    <dbReference type="NCBI Taxonomy" id="1431903"/>
    <lineage>
        <taxon>Eukaryota</taxon>
        <taxon>Metazoa</taxon>
        <taxon>Ecdysozoa</taxon>
        <taxon>Arthropoda</taxon>
        <taxon>Hexapoda</taxon>
        <taxon>Insecta</taxon>
        <taxon>Pterygota</taxon>
        <taxon>Neoptera</taxon>
        <taxon>Endopterygota</taxon>
        <taxon>Coleoptera</taxon>
        <taxon>Polyphaga</taxon>
        <taxon>Cucujiformia</taxon>
        <taxon>Nitidulidae</taxon>
        <taxon>Meligethinae</taxon>
        <taxon>Brassicogethes</taxon>
    </lineage>
</organism>
<sequence length="354" mass="40972">MTYKATKFVQLTLPHSESIPIPNRPSPTEEYMPPTFVTAGELSVTEYVPSNVTPNCNHMEITQNRLDIMIRRLKLSQRQSILLAKELKQVNILAPDARIYGSIGRHRRFSNFFKSIENNTLAFCLDIRGLVLTLHHEYKPEDWRLFIDSSKSSLKAVLLHVTNSKNSVPIAISTNTKENYSSLKKIIDLVKYDEHKWKICADLKVVSILTGLQLGYTKNMCFMCLWDTRYAGDQNEKRNWPTRVLNGPDIRRLIKNRLFEDALSDAELVAWNCLKAVIENVLGAHRSKDWRIHIENMLKAFHNIGVSMSLKLHFLHCHIEKFAEQSPAESDEHGERFHQIMFSKTRTLVQRKET</sequence>
<accession>A0A9P0FEJ8</accession>
<evidence type="ECO:0000313" key="1">
    <source>
        <dbReference type="EMBL" id="CAH0551133.1"/>
    </source>
</evidence>
<keyword evidence="2" id="KW-1185">Reference proteome</keyword>
<evidence type="ECO:0000313" key="2">
    <source>
        <dbReference type="Proteomes" id="UP001154078"/>
    </source>
</evidence>
<protein>
    <submittedName>
        <fullName evidence="1">Uncharacterized protein</fullName>
    </submittedName>
</protein>
<gene>
    <name evidence="1" type="ORF">MELIAE_LOCUS3812</name>
</gene>
<reference evidence="1" key="1">
    <citation type="submission" date="2021-12" db="EMBL/GenBank/DDBJ databases">
        <authorList>
            <person name="King R."/>
        </authorList>
    </citation>
    <scope>NUCLEOTIDE SEQUENCE</scope>
</reference>
<proteinExistence type="predicted"/>
<dbReference type="PANTHER" id="PTHR46114">
    <property type="entry name" value="APPLE DOMAIN-CONTAINING PROTEIN"/>
    <property type="match status" value="1"/>
</dbReference>
<dbReference type="AlphaFoldDB" id="A0A9P0FEJ8"/>
<dbReference type="PANTHER" id="PTHR46114:SF1">
    <property type="entry name" value="ZAD DOMAIN-CONTAINING PROTEIN"/>
    <property type="match status" value="1"/>
</dbReference>